<proteinExistence type="predicted"/>
<dbReference type="Gene3D" id="3.40.190.10">
    <property type="entry name" value="Periplasmic binding protein-like II"/>
    <property type="match status" value="3"/>
</dbReference>
<dbReference type="PROSITE" id="PS51408">
    <property type="entry name" value="TRANSFERRIN_LIKE_4"/>
    <property type="match status" value="2"/>
</dbReference>
<keyword evidence="2" id="KW-1015">Disulfide bond</keyword>
<dbReference type="InterPro" id="IPR016357">
    <property type="entry name" value="Transferrin"/>
</dbReference>
<dbReference type="EMBL" id="JAPWTJ010000097">
    <property type="protein sequence ID" value="KAJ8982997.1"/>
    <property type="molecule type" value="Genomic_DNA"/>
</dbReference>
<name>A0ABQ9JYZ4_9CUCU</name>
<sequence>RICVVDGKGGFKKSGRYCPVLDGPDSKVECVVAIDRLDCLRRILKGTADFSIFTAEDLVTAENAGVQVLITNELRYNGDEKYEYEVVAVVADSSSINSRYDLKGKRYCHPGYGYETDWTRILSNYFESSVVPPSCDPKLTITENRVKATASFFKSCCKAGPWVNNPTLDLQLKRKYSHLCELCGTPSKCSTNDEYWGRRGSLLCLTDGAGDVSWARLDDIEPHFGLSASSAESRIDGYSFLCPDNTKMPLNATNPCVWVVKPWPVVASRRTTAEEIQAIVSSISQNDNPTSWQYNLMKLLETAYTTIVKLQPIEPIETYLDRATGFLNANSFSGCHPPRTIRICTTSVIENAKCSWLRESAAVYGIEPDLDCIKADNTTHCMLALNMGAADVVMVPSDLAYTAMTEYNLKTLFYETTDTSEKYVTVMVTLPRSKIRSFNDLHHKRVCFPIYNGVAWNTVKHTLFTKNMIKHCPLDKEMAEFFGPSCTPDFPVNGSAKLRQNCEDSFKGEFGALHCLTSGAGDVAFVSSNSIRKYVSDESEDNPGSTLRMEDFHVVCEKEPCHLSWAPLGQAMIRVNSTDLWIKDTLDVFLQLDNLFGKNYQSLTTPFTLFGKYDGKSDLLFNDATVRLRDVPTSKDTDTMVYPYDNFVITDQKCIQSASYRTTPGVLLLLVIQFLFCS</sequence>
<evidence type="ECO:0000313" key="5">
    <source>
        <dbReference type="Proteomes" id="UP001162164"/>
    </source>
</evidence>
<comment type="caution">
    <text evidence="4">The sequence shown here is derived from an EMBL/GenBank/DDBJ whole genome shotgun (WGS) entry which is preliminary data.</text>
</comment>
<evidence type="ECO:0000313" key="4">
    <source>
        <dbReference type="EMBL" id="KAJ8982997.1"/>
    </source>
</evidence>
<dbReference type="Proteomes" id="UP001162164">
    <property type="component" value="Unassembled WGS sequence"/>
</dbReference>
<dbReference type="InterPro" id="IPR001156">
    <property type="entry name" value="Transferrin-like_dom"/>
</dbReference>
<gene>
    <name evidence="4" type="ORF">NQ317_014292</name>
</gene>
<reference evidence="4" key="1">
    <citation type="journal article" date="2023" name="Insect Mol. Biol.">
        <title>Genome sequencing provides insights into the evolution of gene families encoding plant cell wall-degrading enzymes in longhorned beetles.</title>
        <authorList>
            <person name="Shin N.R."/>
            <person name="Okamura Y."/>
            <person name="Kirsch R."/>
            <person name="Pauchet Y."/>
        </authorList>
    </citation>
    <scope>NUCLEOTIDE SEQUENCE</scope>
    <source>
        <strain evidence="4">MMC_N1</strain>
    </source>
</reference>
<dbReference type="PRINTS" id="PR00422">
    <property type="entry name" value="TRANSFERRIN"/>
</dbReference>
<dbReference type="PANTHER" id="PTHR11485">
    <property type="entry name" value="TRANSFERRIN"/>
    <property type="match status" value="1"/>
</dbReference>
<dbReference type="SMART" id="SM00094">
    <property type="entry name" value="TR_FER"/>
    <property type="match status" value="1"/>
</dbReference>
<organism evidence="4 5">
    <name type="scientific">Molorchus minor</name>
    <dbReference type="NCBI Taxonomy" id="1323400"/>
    <lineage>
        <taxon>Eukaryota</taxon>
        <taxon>Metazoa</taxon>
        <taxon>Ecdysozoa</taxon>
        <taxon>Arthropoda</taxon>
        <taxon>Hexapoda</taxon>
        <taxon>Insecta</taxon>
        <taxon>Pterygota</taxon>
        <taxon>Neoptera</taxon>
        <taxon>Endopterygota</taxon>
        <taxon>Coleoptera</taxon>
        <taxon>Polyphaga</taxon>
        <taxon>Cucujiformia</taxon>
        <taxon>Chrysomeloidea</taxon>
        <taxon>Cerambycidae</taxon>
        <taxon>Lamiinae</taxon>
        <taxon>Monochamini</taxon>
        <taxon>Molorchus</taxon>
    </lineage>
</organism>
<dbReference type="SUPFAM" id="SSF53850">
    <property type="entry name" value="Periplasmic binding protein-like II"/>
    <property type="match status" value="2"/>
</dbReference>
<feature type="domain" description="Transferrin-like" evidence="3">
    <location>
        <begin position="341"/>
        <end position="649"/>
    </location>
</feature>
<evidence type="ECO:0000259" key="3">
    <source>
        <dbReference type="PROSITE" id="PS51408"/>
    </source>
</evidence>
<protein>
    <recommendedName>
        <fullName evidence="3">Transferrin-like domain-containing protein</fullName>
    </recommendedName>
</protein>
<evidence type="ECO:0000256" key="1">
    <source>
        <dbReference type="ARBA" id="ARBA00022737"/>
    </source>
</evidence>
<evidence type="ECO:0000256" key="2">
    <source>
        <dbReference type="ARBA" id="ARBA00023157"/>
    </source>
</evidence>
<feature type="non-terminal residue" evidence="4">
    <location>
        <position position="1"/>
    </location>
</feature>
<keyword evidence="1" id="KW-0677">Repeat</keyword>
<dbReference type="PANTHER" id="PTHR11485:SF34">
    <property type="entry name" value="SIGNAL RECOGNITION PARTICLE RECEPTOR SUBUNIT BETA"/>
    <property type="match status" value="1"/>
</dbReference>
<dbReference type="CDD" id="cd13529">
    <property type="entry name" value="PBP2_transferrin"/>
    <property type="match status" value="2"/>
</dbReference>
<dbReference type="PIRSF" id="PIRSF002549">
    <property type="entry name" value="Transferrin"/>
    <property type="match status" value="1"/>
</dbReference>
<accession>A0ABQ9JYZ4</accession>
<dbReference type="Pfam" id="PF00405">
    <property type="entry name" value="Transferrin"/>
    <property type="match status" value="2"/>
</dbReference>
<feature type="domain" description="Transferrin-like" evidence="3">
    <location>
        <begin position="1"/>
        <end position="340"/>
    </location>
</feature>
<keyword evidence="5" id="KW-1185">Reference proteome</keyword>